<sequence>MAQTSNRNGSAHVNGPNGSKAPRRHRLRLYPPRENPPIPPAEVANVHAGSVPELDLEEVMKRVREHENHTIPVDFDTIAQYGVSSSPAKTLWEKEAKRLIELIRNPNQPLLYEDKTYGSISVENLEKISEIGQKLTWNLMICQLDNSLIVLQFQKRFFNERIFSRAYSALERGIDRTPEVLNVKNVPQCHAMINLMTGTLARLTVQAVDNHNWHSRCVAALAKIATKLKVLCQDPKGFAIRSVSNARDVEAKEEAKIFLGLKPGVVDPGEQETTEDIASAEPKDPGKSRNRLQEFGRFLAAREDDSTAAYIIEMLIPRDAIFSMASLLVSNLTESSHSGLSVGAFEISTLVYKTGFERSAVVLTQDRDGEMIASSSRQILRNTLTAFKNLEETLMAVKGELPPSVPPPPNRDQNQERQSPKDAVVEVMWEWVGTGKLASAPATKLTDTNHVVSLLLPACATHPKMGGTLVQLNRICNLTTSGEALRAVPEPDYTVIFTIKTKAYDKENKAAASSDEVRPISSSLMARHGLFALAEGIDVSRKDQQEEWHRKDVREKLAQIESRRNKLRELNKEIENEWQIDERAIVIGCRKYASWVAALCTLLVGGGLAIGFSIGRRLEGVDPFNITVFCWALAAFLLVIAKSFRVQDWPWRDFLHGRVVCRSLTELCSVTRKAPQDVLAWLLQNERSTVLETRGPYNKLFRRRGDEGFSIDCTIELSTMMLSGIIVVEVQTQLGPALVCLNVRPGVEYQAFVHSHEEDEEEWNLACIEPPSKNEPGAVATLLPMHIGWYKVLGVYNVPKRQFR</sequence>
<dbReference type="Proteomes" id="UP000800094">
    <property type="component" value="Unassembled WGS sequence"/>
</dbReference>
<dbReference type="GeneID" id="54586738"/>
<evidence type="ECO:0000313" key="4">
    <source>
        <dbReference type="EMBL" id="KAF2248116.1"/>
    </source>
</evidence>
<feature type="compositionally biased region" description="Polar residues" evidence="2">
    <location>
        <begin position="1"/>
        <end position="11"/>
    </location>
</feature>
<feature type="transmembrane region" description="Helical" evidence="3">
    <location>
        <begin position="592"/>
        <end position="612"/>
    </location>
</feature>
<feature type="transmembrane region" description="Helical" evidence="3">
    <location>
        <begin position="624"/>
        <end position="644"/>
    </location>
</feature>
<accession>A0A6A6ICH7</accession>
<keyword evidence="5" id="KW-1185">Reference proteome</keyword>
<reference evidence="4" key="1">
    <citation type="journal article" date="2020" name="Stud. Mycol.">
        <title>101 Dothideomycetes genomes: a test case for predicting lifestyles and emergence of pathogens.</title>
        <authorList>
            <person name="Haridas S."/>
            <person name="Albert R."/>
            <person name="Binder M."/>
            <person name="Bloem J."/>
            <person name="Labutti K."/>
            <person name="Salamov A."/>
            <person name="Andreopoulos B."/>
            <person name="Baker S."/>
            <person name="Barry K."/>
            <person name="Bills G."/>
            <person name="Bluhm B."/>
            <person name="Cannon C."/>
            <person name="Castanera R."/>
            <person name="Culley D."/>
            <person name="Daum C."/>
            <person name="Ezra D."/>
            <person name="Gonzalez J."/>
            <person name="Henrissat B."/>
            <person name="Kuo A."/>
            <person name="Liang C."/>
            <person name="Lipzen A."/>
            <person name="Lutzoni F."/>
            <person name="Magnuson J."/>
            <person name="Mondo S."/>
            <person name="Nolan M."/>
            <person name="Ohm R."/>
            <person name="Pangilinan J."/>
            <person name="Park H.-J."/>
            <person name="Ramirez L."/>
            <person name="Alfaro M."/>
            <person name="Sun H."/>
            <person name="Tritt A."/>
            <person name="Yoshinaga Y."/>
            <person name="Zwiers L.-H."/>
            <person name="Turgeon B."/>
            <person name="Goodwin S."/>
            <person name="Spatafora J."/>
            <person name="Crous P."/>
            <person name="Grigoriev I."/>
        </authorList>
    </citation>
    <scope>NUCLEOTIDE SEQUENCE</scope>
    <source>
        <strain evidence="4">CBS 122368</strain>
    </source>
</reference>
<dbReference type="RefSeq" id="XP_033683120.1">
    <property type="nucleotide sequence ID" value="XM_033833408.1"/>
</dbReference>
<feature type="region of interest" description="Disordered" evidence="2">
    <location>
        <begin position="399"/>
        <end position="420"/>
    </location>
</feature>
<evidence type="ECO:0000256" key="2">
    <source>
        <dbReference type="SAM" id="MobiDB-lite"/>
    </source>
</evidence>
<dbReference type="OrthoDB" id="5419219at2759"/>
<evidence type="ECO:0000256" key="3">
    <source>
        <dbReference type="SAM" id="Phobius"/>
    </source>
</evidence>
<keyword evidence="3" id="KW-0472">Membrane</keyword>
<organism evidence="4 5">
    <name type="scientific">Trematosphaeria pertusa</name>
    <dbReference type="NCBI Taxonomy" id="390896"/>
    <lineage>
        <taxon>Eukaryota</taxon>
        <taxon>Fungi</taxon>
        <taxon>Dikarya</taxon>
        <taxon>Ascomycota</taxon>
        <taxon>Pezizomycotina</taxon>
        <taxon>Dothideomycetes</taxon>
        <taxon>Pleosporomycetidae</taxon>
        <taxon>Pleosporales</taxon>
        <taxon>Massarineae</taxon>
        <taxon>Trematosphaeriaceae</taxon>
        <taxon>Trematosphaeria</taxon>
    </lineage>
</organism>
<keyword evidence="3" id="KW-1133">Transmembrane helix</keyword>
<name>A0A6A6ICH7_9PLEO</name>
<evidence type="ECO:0000256" key="1">
    <source>
        <dbReference type="SAM" id="Coils"/>
    </source>
</evidence>
<dbReference type="AlphaFoldDB" id="A0A6A6ICH7"/>
<evidence type="ECO:0000313" key="5">
    <source>
        <dbReference type="Proteomes" id="UP000800094"/>
    </source>
</evidence>
<feature type="region of interest" description="Disordered" evidence="2">
    <location>
        <begin position="1"/>
        <end position="24"/>
    </location>
</feature>
<proteinExistence type="predicted"/>
<gene>
    <name evidence="4" type="ORF">BU26DRAFT_565530</name>
</gene>
<feature type="region of interest" description="Disordered" evidence="2">
    <location>
        <begin position="267"/>
        <end position="289"/>
    </location>
</feature>
<protein>
    <submittedName>
        <fullName evidence="4">Uncharacterized protein</fullName>
    </submittedName>
</protein>
<keyword evidence="1" id="KW-0175">Coiled coil</keyword>
<feature type="coiled-coil region" evidence="1">
    <location>
        <begin position="550"/>
        <end position="577"/>
    </location>
</feature>
<keyword evidence="3" id="KW-0812">Transmembrane</keyword>
<dbReference type="EMBL" id="ML987196">
    <property type="protein sequence ID" value="KAF2248116.1"/>
    <property type="molecule type" value="Genomic_DNA"/>
</dbReference>